<evidence type="ECO:0000313" key="11">
    <source>
        <dbReference type="EMBL" id="EUJ23005.1"/>
    </source>
</evidence>
<dbReference type="Proteomes" id="UP000019254">
    <property type="component" value="Unassembled WGS sequence"/>
</dbReference>
<dbReference type="NCBIfam" id="TIGR04416">
    <property type="entry name" value="group_II_RT_mat"/>
    <property type="match status" value="1"/>
</dbReference>
<keyword evidence="4" id="KW-0479">Metal-binding</keyword>
<proteinExistence type="inferred from homology"/>
<evidence type="ECO:0000256" key="8">
    <source>
        <dbReference type="ARBA" id="ARBA00034120"/>
    </source>
</evidence>
<dbReference type="InterPro" id="IPR051083">
    <property type="entry name" value="GrpII_Intron_Splice-Mob/Def"/>
</dbReference>
<comment type="catalytic activity">
    <reaction evidence="9">
        <text>DNA(n) + a 2'-deoxyribonucleoside 5'-triphosphate = DNA(n+1) + diphosphate</text>
        <dbReference type="Rhea" id="RHEA:22508"/>
        <dbReference type="Rhea" id="RHEA-COMP:17339"/>
        <dbReference type="Rhea" id="RHEA-COMP:17340"/>
        <dbReference type="ChEBI" id="CHEBI:33019"/>
        <dbReference type="ChEBI" id="CHEBI:61560"/>
        <dbReference type="ChEBI" id="CHEBI:173112"/>
        <dbReference type="EC" id="2.7.7.49"/>
    </reaction>
</comment>
<dbReference type="GO" id="GO:0046872">
    <property type="term" value="F:metal ion binding"/>
    <property type="evidence" value="ECO:0007669"/>
    <property type="project" value="UniProtKB-KW"/>
</dbReference>
<sequence length="280" mass="32177">MHSMQKTEKSGYHQKDRLEAESYDEAHSILSGEISRQDGVENLIDKLTHRDNLNLAYQKVVRNKGAAGIDGVTVEELLPYLREHRESLLEQLRTGKYQPKPVKRVTIPKPDGGKRQLGIPCVVDRLVQQAIAQILEPIFDPHFSDNSYGFRPNRSAHQAILKAKSFYEAGYKYVVDIDMKQYFDTVHHDKLMGFLEKRIQDKLILCLIRRFLQSGVMIGTEKQETKRGTPQGGNLSPLLSNIYLHAFDEELHQRGHLFVRYADDCNIYVRSKRAGERVMA</sequence>
<evidence type="ECO:0000256" key="3">
    <source>
        <dbReference type="ARBA" id="ARBA00022695"/>
    </source>
</evidence>
<dbReference type="SUPFAM" id="SSF56672">
    <property type="entry name" value="DNA/RNA polymerases"/>
    <property type="match status" value="1"/>
</dbReference>
<dbReference type="PRINTS" id="PR00866">
    <property type="entry name" value="RNADNAPOLMS"/>
</dbReference>
<dbReference type="STRING" id="1265820.PCORN_19055"/>
<dbReference type="CDD" id="cd01651">
    <property type="entry name" value="RT_G2_intron"/>
    <property type="match status" value="1"/>
</dbReference>
<dbReference type="PANTHER" id="PTHR34047">
    <property type="entry name" value="NUCLEAR INTRON MATURASE 1, MITOCHONDRIAL-RELATED"/>
    <property type="match status" value="1"/>
</dbReference>
<dbReference type="RefSeq" id="WP_036082717.1">
    <property type="nucleotide sequence ID" value="NZ_AODE01000075.1"/>
</dbReference>
<dbReference type="GO" id="GO:0003723">
    <property type="term" value="F:RNA binding"/>
    <property type="evidence" value="ECO:0007669"/>
    <property type="project" value="InterPro"/>
</dbReference>
<dbReference type="InterPro" id="IPR043502">
    <property type="entry name" value="DNA/RNA_pol_sf"/>
</dbReference>
<dbReference type="GO" id="GO:0003964">
    <property type="term" value="F:RNA-directed DNA polymerase activity"/>
    <property type="evidence" value="ECO:0007669"/>
    <property type="project" value="UniProtKB-KW"/>
</dbReference>
<protein>
    <recommendedName>
        <fullName evidence="1">RNA-directed DNA polymerase</fullName>
        <ecNumber evidence="1">2.7.7.49</ecNumber>
    </recommendedName>
</protein>
<evidence type="ECO:0000256" key="4">
    <source>
        <dbReference type="ARBA" id="ARBA00022723"/>
    </source>
</evidence>
<evidence type="ECO:0000256" key="5">
    <source>
        <dbReference type="ARBA" id="ARBA00022842"/>
    </source>
</evidence>
<keyword evidence="3" id="KW-0548">Nucleotidyltransferase</keyword>
<dbReference type="EMBL" id="AODE01000075">
    <property type="protein sequence ID" value="EUJ23005.1"/>
    <property type="molecule type" value="Genomic_DNA"/>
</dbReference>
<comment type="similarity">
    <text evidence="8">Belongs to the bacterial reverse transcriptase family.</text>
</comment>
<evidence type="ECO:0000259" key="10">
    <source>
        <dbReference type="PROSITE" id="PS50878"/>
    </source>
</evidence>
<feature type="domain" description="Reverse transcriptase" evidence="10">
    <location>
        <begin position="88"/>
        <end position="280"/>
    </location>
</feature>
<evidence type="ECO:0000256" key="7">
    <source>
        <dbReference type="ARBA" id="ARBA00023118"/>
    </source>
</evidence>
<keyword evidence="7" id="KW-0051">Antiviral defense</keyword>
<evidence type="ECO:0000256" key="6">
    <source>
        <dbReference type="ARBA" id="ARBA00022918"/>
    </source>
</evidence>
<dbReference type="Pfam" id="PF00078">
    <property type="entry name" value="RVT_1"/>
    <property type="match status" value="1"/>
</dbReference>
<dbReference type="InterPro" id="IPR000477">
    <property type="entry name" value="RT_dom"/>
</dbReference>
<organism evidence="11 12">
    <name type="scientific">Listeria cornellensis FSL F6-0969</name>
    <dbReference type="NCBI Taxonomy" id="1265820"/>
    <lineage>
        <taxon>Bacteria</taxon>
        <taxon>Bacillati</taxon>
        <taxon>Bacillota</taxon>
        <taxon>Bacilli</taxon>
        <taxon>Bacillales</taxon>
        <taxon>Listeriaceae</taxon>
        <taxon>Listeria</taxon>
    </lineage>
</organism>
<keyword evidence="12" id="KW-1185">Reference proteome</keyword>
<evidence type="ECO:0000313" key="12">
    <source>
        <dbReference type="Proteomes" id="UP000019254"/>
    </source>
</evidence>
<evidence type="ECO:0000256" key="1">
    <source>
        <dbReference type="ARBA" id="ARBA00012493"/>
    </source>
</evidence>
<evidence type="ECO:0000256" key="2">
    <source>
        <dbReference type="ARBA" id="ARBA00022679"/>
    </source>
</evidence>
<reference evidence="11 12" key="1">
    <citation type="journal article" date="2014" name="Int. J. Syst. Evol. Microbiol.">
        <title>Listeria floridensis sp. nov., Listeria aquatica sp. nov., Listeria cornellensis sp. nov., Listeria riparia sp. nov. and Listeria grandensis sp. nov., from agricultural and natural environments.</title>
        <authorList>
            <person name="den Bakker H.C."/>
            <person name="Warchocki S."/>
            <person name="Wright E.M."/>
            <person name="Allred A.F."/>
            <person name="Ahlstrom C."/>
            <person name="Manuel C.S."/>
            <person name="Stasiewicz M.J."/>
            <person name="Burrell A."/>
            <person name="Roof S."/>
            <person name="Strawn L."/>
            <person name="Fortes E.D."/>
            <person name="Nightingale K.K."/>
            <person name="Kephart D."/>
            <person name="Wiedmann M."/>
        </authorList>
    </citation>
    <scope>NUCLEOTIDE SEQUENCE [LARGE SCALE GENOMIC DNA]</scope>
    <source>
        <strain evidence="12">FSL F6-969</strain>
    </source>
</reference>
<accession>W7BDV1</accession>
<dbReference type="PROSITE" id="PS50878">
    <property type="entry name" value="RT_POL"/>
    <property type="match status" value="1"/>
</dbReference>
<keyword evidence="2" id="KW-0808">Transferase</keyword>
<keyword evidence="6 11" id="KW-0695">RNA-directed DNA polymerase</keyword>
<dbReference type="InterPro" id="IPR000123">
    <property type="entry name" value="Reverse_transcriptase_msDNA"/>
</dbReference>
<feature type="non-terminal residue" evidence="11">
    <location>
        <position position="280"/>
    </location>
</feature>
<dbReference type="OrthoDB" id="9793236at2"/>
<dbReference type="AlphaFoldDB" id="W7BDV1"/>
<keyword evidence="5" id="KW-0460">Magnesium</keyword>
<dbReference type="InterPro" id="IPR030931">
    <property type="entry name" value="Group_II_RT_mat"/>
</dbReference>
<dbReference type="PANTHER" id="PTHR34047:SF8">
    <property type="entry name" value="PROTEIN YKFC"/>
    <property type="match status" value="1"/>
</dbReference>
<name>W7BDV1_9LIST</name>
<comment type="caution">
    <text evidence="11">The sequence shown here is derived from an EMBL/GenBank/DDBJ whole genome shotgun (WGS) entry which is preliminary data.</text>
</comment>
<evidence type="ECO:0000256" key="9">
    <source>
        <dbReference type="ARBA" id="ARBA00048173"/>
    </source>
</evidence>
<gene>
    <name evidence="11" type="ORF">PCORN_19055</name>
</gene>
<dbReference type="EC" id="2.7.7.49" evidence="1"/>
<dbReference type="GO" id="GO:0051607">
    <property type="term" value="P:defense response to virus"/>
    <property type="evidence" value="ECO:0007669"/>
    <property type="project" value="UniProtKB-KW"/>
</dbReference>